<dbReference type="EMBL" id="QDEB01074349">
    <property type="protein sequence ID" value="RZC35070.1"/>
    <property type="molecule type" value="Genomic_DNA"/>
</dbReference>
<evidence type="ECO:0000313" key="2">
    <source>
        <dbReference type="EMBL" id="RZC35070.1"/>
    </source>
</evidence>
<feature type="compositionally biased region" description="Polar residues" evidence="1">
    <location>
        <begin position="83"/>
        <end position="101"/>
    </location>
</feature>
<feature type="region of interest" description="Disordered" evidence="1">
    <location>
        <begin position="167"/>
        <end position="208"/>
    </location>
</feature>
<keyword evidence="3" id="KW-1185">Reference proteome</keyword>
<dbReference type="GO" id="GO:0005634">
    <property type="term" value="C:nucleus"/>
    <property type="evidence" value="ECO:0007669"/>
    <property type="project" value="TreeGrafter"/>
</dbReference>
<organism evidence="2 3">
    <name type="scientific">Asbolus verrucosus</name>
    <name type="common">Desert ironclad beetle</name>
    <dbReference type="NCBI Taxonomy" id="1661398"/>
    <lineage>
        <taxon>Eukaryota</taxon>
        <taxon>Metazoa</taxon>
        <taxon>Ecdysozoa</taxon>
        <taxon>Arthropoda</taxon>
        <taxon>Hexapoda</taxon>
        <taxon>Insecta</taxon>
        <taxon>Pterygota</taxon>
        <taxon>Neoptera</taxon>
        <taxon>Endopterygota</taxon>
        <taxon>Coleoptera</taxon>
        <taxon>Polyphaga</taxon>
        <taxon>Cucujiformia</taxon>
        <taxon>Tenebrionidae</taxon>
        <taxon>Pimeliinae</taxon>
        <taxon>Asbolus</taxon>
    </lineage>
</organism>
<reference evidence="2 3" key="1">
    <citation type="submission" date="2017-03" db="EMBL/GenBank/DDBJ databases">
        <title>Genome of the blue death feigning beetle - Asbolus verrucosus.</title>
        <authorList>
            <person name="Rider S.D."/>
        </authorList>
    </citation>
    <scope>NUCLEOTIDE SEQUENCE [LARGE SCALE GENOMIC DNA]</scope>
    <source>
        <strain evidence="2">Butters</strain>
        <tissue evidence="2">Head and leg muscle</tissue>
    </source>
</reference>
<evidence type="ECO:0000313" key="3">
    <source>
        <dbReference type="Proteomes" id="UP000292052"/>
    </source>
</evidence>
<proteinExistence type="predicted"/>
<dbReference type="AlphaFoldDB" id="A0A482VQW5"/>
<dbReference type="OrthoDB" id="20982at2759"/>
<name>A0A482VQW5_ASBVE</name>
<sequence length="612" mass="70886">MADILLNKVLNDEIDKKDFSEWLIKLNYQDRRFSERSIEYKCSRTDFVTFFLNFVHEEIGSSINDKKVELIEESTREVKAIESDQSGTEINKSHSFPSDLSSELDASVTSTPKLTKVNSEFSVVSYGSPISPIYKTNNIFTTPKNHKFTPQKSPLCLGDFIINKRVSSKKKKNSEEPKRRIKPTNLNQQKNNFHRSENSFNFNKSDPDELPSERNILAAERLKILSRNDIQNVTVPKKLPNSFTDNSEIQASVKAVCYKQQLHQIIEIYEDLLNHNFVLNLTSEIYFLISLLLKKQFYSLDWGIEVLKDKVTASQLFFSIHNVVYFAAKSLEGQIRILKNYDKSTIRLLTENDRLIEFAPFLVQKLQKVAKADRIVEIPVLRDNVCFNSDTDNRQNFPNDPSFHAFRKQRDLFYEILRLWEQHHLSPGFNYAISLGGKIRVLLNLHGEPTNFIHFSRLFKAQLLSTCRNSKDNCENFITSLEVDAQKLSKLRSRCVTKENCQGLNSLPKFSESEEFYKDFILVGANHCFNRHLADALIEEIVELNDTNFNINELDDKENDVDAATKKSYYSCVKSLRLLAKFLGFIETLPYKTDCNSYSEHLLATHLKIRQQ</sequence>
<dbReference type="PANTHER" id="PTHR28678:SF1">
    <property type="entry name" value="CODANIN-1"/>
    <property type="match status" value="1"/>
</dbReference>
<feature type="region of interest" description="Disordered" evidence="1">
    <location>
        <begin position="81"/>
        <end position="103"/>
    </location>
</feature>
<dbReference type="PANTHER" id="PTHR28678">
    <property type="entry name" value="CODANIN-1"/>
    <property type="match status" value="1"/>
</dbReference>
<feature type="non-terminal residue" evidence="2">
    <location>
        <position position="612"/>
    </location>
</feature>
<accession>A0A482VQW5</accession>
<dbReference type="InterPro" id="IPR040031">
    <property type="entry name" value="Codanin-1"/>
</dbReference>
<evidence type="ECO:0000256" key="1">
    <source>
        <dbReference type="SAM" id="MobiDB-lite"/>
    </source>
</evidence>
<gene>
    <name evidence="2" type="ORF">BDFB_012460</name>
</gene>
<comment type="caution">
    <text evidence="2">The sequence shown here is derived from an EMBL/GenBank/DDBJ whole genome shotgun (WGS) entry which is preliminary data.</text>
</comment>
<dbReference type="GO" id="GO:0006325">
    <property type="term" value="P:chromatin organization"/>
    <property type="evidence" value="ECO:0007669"/>
    <property type="project" value="TreeGrafter"/>
</dbReference>
<dbReference type="Proteomes" id="UP000292052">
    <property type="component" value="Unassembled WGS sequence"/>
</dbReference>
<dbReference type="STRING" id="1661398.A0A482VQW5"/>
<protein>
    <submittedName>
        <fullName evidence="2">Codanin-1</fullName>
    </submittedName>
</protein>